<comment type="subcellular location">
    <subcellularLocation>
        <location evidence="1">Cell membrane</location>
        <topology evidence="1">Multi-pass membrane protein</topology>
    </subcellularLocation>
</comment>
<feature type="transmembrane region" description="Helical" evidence="6">
    <location>
        <begin position="26"/>
        <end position="50"/>
    </location>
</feature>
<feature type="transmembrane region" description="Helical" evidence="6">
    <location>
        <begin position="115"/>
        <end position="135"/>
    </location>
</feature>
<organism evidence="8 9">
    <name type="scientific">Parachlamydia acanthamoebae</name>
    <dbReference type="NCBI Taxonomy" id="83552"/>
    <lineage>
        <taxon>Bacteria</taxon>
        <taxon>Pseudomonadati</taxon>
        <taxon>Chlamydiota</taxon>
        <taxon>Chlamydiia</taxon>
        <taxon>Parachlamydiales</taxon>
        <taxon>Parachlamydiaceae</taxon>
        <taxon>Parachlamydia</taxon>
    </lineage>
</organism>
<evidence type="ECO:0000256" key="5">
    <source>
        <dbReference type="ARBA" id="ARBA00023136"/>
    </source>
</evidence>
<dbReference type="PATRIC" id="fig|83552.4.peg.1663"/>
<reference evidence="8 9" key="1">
    <citation type="journal article" date="2014" name="Mol. Biol. Evol.">
        <title>Massive expansion of Ubiquitination-related gene families within the Chlamydiae.</title>
        <authorList>
            <person name="Domman D."/>
            <person name="Collingro A."/>
            <person name="Lagkouvardos I."/>
            <person name="Gehre L."/>
            <person name="Weinmaier T."/>
            <person name="Rattei T."/>
            <person name="Subtil A."/>
            <person name="Horn M."/>
        </authorList>
    </citation>
    <scope>NUCLEOTIDE SEQUENCE [LARGE SCALE GENOMIC DNA]</scope>
    <source>
        <strain evidence="8 9">OEW1</strain>
    </source>
</reference>
<feature type="domain" description="DUF202" evidence="7">
    <location>
        <begin position="17"/>
        <end position="103"/>
    </location>
</feature>
<keyword evidence="5 6" id="KW-0472">Membrane</keyword>
<dbReference type="GO" id="GO:0005886">
    <property type="term" value="C:plasma membrane"/>
    <property type="evidence" value="ECO:0007669"/>
    <property type="project" value="UniProtKB-SubCell"/>
</dbReference>
<keyword evidence="2" id="KW-1003">Cell membrane</keyword>
<evidence type="ECO:0000256" key="4">
    <source>
        <dbReference type="ARBA" id="ARBA00022989"/>
    </source>
</evidence>
<evidence type="ECO:0000256" key="1">
    <source>
        <dbReference type="ARBA" id="ARBA00004651"/>
    </source>
</evidence>
<evidence type="ECO:0000259" key="7">
    <source>
        <dbReference type="Pfam" id="PF02656"/>
    </source>
</evidence>
<dbReference type="PANTHER" id="PTHR34187:SF2">
    <property type="entry name" value="DUF202 DOMAIN-CONTAINING PROTEIN"/>
    <property type="match status" value="1"/>
</dbReference>
<evidence type="ECO:0000256" key="3">
    <source>
        <dbReference type="ARBA" id="ARBA00022692"/>
    </source>
</evidence>
<protein>
    <recommendedName>
        <fullName evidence="7">DUF202 domain-containing protein</fullName>
    </recommendedName>
</protein>
<evidence type="ECO:0000313" key="8">
    <source>
        <dbReference type="EMBL" id="KIA77231.1"/>
    </source>
</evidence>
<keyword evidence="3 6" id="KW-0812">Transmembrane</keyword>
<feature type="transmembrane region" description="Helical" evidence="6">
    <location>
        <begin position="70"/>
        <end position="95"/>
    </location>
</feature>
<proteinExistence type="predicted"/>
<name>A0A0C1C0S0_9BACT</name>
<dbReference type="RefSeq" id="WP_036746448.1">
    <property type="nucleotide sequence ID" value="NZ_BAWW01000001.1"/>
</dbReference>
<dbReference type="InterPro" id="IPR003807">
    <property type="entry name" value="DUF202"/>
</dbReference>
<dbReference type="EMBL" id="JSAM01000088">
    <property type="protein sequence ID" value="KIA77231.1"/>
    <property type="molecule type" value="Genomic_DNA"/>
</dbReference>
<dbReference type="AlphaFoldDB" id="A0A0C1C0S0"/>
<accession>A0A0C1C0S0</accession>
<keyword evidence="4 6" id="KW-1133">Transmembrane helix</keyword>
<dbReference type="PANTHER" id="PTHR34187">
    <property type="entry name" value="FGR18P"/>
    <property type="match status" value="1"/>
</dbReference>
<evidence type="ECO:0000313" key="9">
    <source>
        <dbReference type="Proteomes" id="UP000031307"/>
    </source>
</evidence>
<comment type="caution">
    <text evidence="8">The sequence shown here is derived from an EMBL/GenBank/DDBJ whole genome shotgun (WGS) entry which is preliminary data.</text>
</comment>
<dbReference type="InterPro" id="IPR052053">
    <property type="entry name" value="IM_YidH-like"/>
</dbReference>
<gene>
    <name evidence="8" type="ORF">DB43_GS00370</name>
</gene>
<dbReference type="Pfam" id="PF02656">
    <property type="entry name" value="DUF202"/>
    <property type="match status" value="1"/>
</dbReference>
<evidence type="ECO:0000256" key="2">
    <source>
        <dbReference type="ARBA" id="ARBA00022475"/>
    </source>
</evidence>
<dbReference type="Proteomes" id="UP000031307">
    <property type="component" value="Unassembled WGS sequence"/>
</dbReference>
<evidence type="ECO:0000256" key="6">
    <source>
        <dbReference type="SAM" id="Phobius"/>
    </source>
</evidence>
<sequence length="139" mass="15641">MSHINEDQKSSRNSYAKDHMANERTFLAWIRTSIGIMAFGFVVEKFALFIKQIALLLGTSHSSTIPNASLFLQGYSSIFGVFLVALGVLICLLAFIKYKKVEKQIEDEAYRPSMLLDIMLTLSVLLIGIFLVIYLNNSI</sequence>